<dbReference type="KEGG" id="lgi:LOTGIDRAFT_60548"/>
<dbReference type="PANTHER" id="PTHR10083">
    <property type="entry name" value="KUNITZ-TYPE PROTEASE INHIBITOR-RELATED"/>
    <property type="match status" value="1"/>
</dbReference>
<evidence type="ECO:0000313" key="8">
    <source>
        <dbReference type="Proteomes" id="UP000030746"/>
    </source>
</evidence>
<evidence type="ECO:0000256" key="1">
    <source>
        <dbReference type="ARBA" id="ARBA00004613"/>
    </source>
</evidence>
<dbReference type="CTD" id="20251591"/>
<dbReference type="AlphaFoldDB" id="V4CJ97"/>
<dbReference type="OrthoDB" id="4473401at2759"/>
<keyword evidence="5" id="KW-1015">Disulfide bond</keyword>
<organism evidence="7 8">
    <name type="scientific">Lottia gigantea</name>
    <name type="common">Giant owl limpet</name>
    <dbReference type="NCBI Taxonomy" id="225164"/>
    <lineage>
        <taxon>Eukaryota</taxon>
        <taxon>Metazoa</taxon>
        <taxon>Spiralia</taxon>
        <taxon>Lophotrochozoa</taxon>
        <taxon>Mollusca</taxon>
        <taxon>Gastropoda</taxon>
        <taxon>Patellogastropoda</taxon>
        <taxon>Lottioidea</taxon>
        <taxon>Lottiidae</taxon>
        <taxon>Lottia</taxon>
    </lineage>
</organism>
<dbReference type="SMART" id="SM00131">
    <property type="entry name" value="KU"/>
    <property type="match status" value="1"/>
</dbReference>
<evidence type="ECO:0000256" key="2">
    <source>
        <dbReference type="ARBA" id="ARBA00022525"/>
    </source>
</evidence>
<dbReference type="OMA" id="ERCYLEP"/>
<proteinExistence type="predicted"/>
<protein>
    <recommendedName>
        <fullName evidence="6">BPTI/Kunitz inhibitor domain-containing protein</fullName>
    </recommendedName>
</protein>
<accession>V4CJ97</accession>
<dbReference type="FunFam" id="4.10.410.10:FF:000011">
    <property type="entry name" value="Tissue factor pathway inhibitor"/>
    <property type="match status" value="1"/>
</dbReference>
<evidence type="ECO:0000256" key="4">
    <source>
        <dbReference type="ARBA" id="ARBA00022900"/>
    </source>
</evidence>
<dbReference type="PRINTS" id="PR00759">
    <property type="entry name" value="BASICPTASE"/>
</dbReference>
<dbReference type="SUPFAM" id="SSF57362">
    <property type="entry name" value="BPTI-like"/>
    <property type="match status" value="1"/>
</dbReference>
<evidence type="ECO:0000259" key="6">
    <source>
        <dbReference type="PROSITE" id="PS50279"/>
    </source>
</evidence>
<dbReference type="PANTHER" id="PTHR10083:SF328">
    <property type="entry name" value="TISSUE FACTOR PATHWAY INHIBITOR"/>
    <property type="match status" value="1"/>
</dbReference>
<name>V4CJ97_LOTGI</name>
<feature type="domain" description="BPTI/Kunitz inhibitor" evidence="6">
    <location>
        <begin position="1"/>
        <end position="51"/>
    </location>
</feature>
<dbReference type="InterPro" id="IPR020901">
    <property type="entry name" value="Prtase_inh_Kunz-CS"/>
</dbReference>
<dbReference type="Pfam" id="PF00014">
    <property type="entry name" value="Kunitz_BPTI"/>
    <property type="match status" value="1"/>
</dbReference>
<dbReference type="GO" id="GO:0005615">
    <property type="term" value="C:extracellular space"/>
    <property type="evidence" value="ECO:0007669"/>
    <property type="project" value="TreeGrafter"/>
</dbReference>
<reference evidence="7 8" key="1">
    <citation type="journal article" date="2013" name="Nature">
        <title>Insights into bilaterian evolution from three spiralian genomes.</title>
        <authorList>
            <person name="Simakov O."/>
            <person name="Marletaz F."/>
            <person name="Cho S.J."/>
            <person name="Edsinger-Gonzales E."/>
            <person name="Havlak P."/>
            <person name="Hellsten U."/>
            <person name="Kuo D.H."/>
            <person name="Larsson T."/>
            <person name="Lv J."/>
            <person name="Arendt D."/>
            <person name="Savage R."/>
            <person name="Osoegawa K."/>
            <person name="de Jong P."/>
            <person name="Grimwood J."/>
            <person name="Chapman J.A."/>
            <person name="Shapiro H."/>
            <person name="Aerts A."/>
            <person name="Otillar R.P."/>
            <person name="Terry A.Y."/>
            <person name="Boore J.L."/>
            <person name="Grigoriev I.V."/>
            <person name="Lindberg D.R."/>
            <person name="Seaver E.C."/>
            <person name="Weisblat D.A."/>
            <person name="Putnam N.H."/>
            <person name="Rokhsar D.S."/>
        </authorList>
    </citation>
    <scope>NUCLEOTIDE SEQUENCE [LARGE SCALE GENOMIC DNA]</scope>
</reference>
<dbReference type="InterPro" id="IPR050098">
    <property type="entry name" value="TFPI/VKTCI-like"/>
</dbReference>
<dbReference type="STRING" id="225164.V4CJ97"/>
<gene>
    <name evidence="7" type="ORF">LOTGIDRAFT_60548</name>
</gene>
<comment type="subcellular location">
    <subcellularLocation>
        <location evidence="1">Secreted</location>
    </subcellularLocation>
</comment>
<dbReference type="HOGENOM" id="CLU_164133_4_4_1"/>
<dbReference type="PROSITE" id="PS50279">
    <property type="entry name" value="BPTI_KUNITZ_2"/>
    <property type="match status" value="1"/>
</dbReference>
<dbReference type="InterPro" id="IPR036880">
    <property type="entry name" value="Kunitz_BPTI_sf"/>
</dbReference>
<dbReference type="InterPro" id="IPR002223">
    <property type="entry name" value="Kunitz_BPTI"/>
</dbReference>
<dbReference type="GeneID" id="20251591"/>
<dbReference type="GO" id="GO:0004867">
    <property type="term" value="F:serine-type endopeptidase inhibitor activity"/>
    <property type="evidence" value="ECO:0007669"/>
    <property type="project" value="UniProtKB-KW"/>
</dbReference>
<evidence type="ECO:0000256" key="5">
    <source>
        <dbReference type="ARBA" id="ARBA00023157"/>
    </source>
</evidence>
<keyword evidence="2" id="KW-0964">Secreted</keyword>
<feature type="non-terminal residue" evidence="7">
    <location>
        <position position="1"/>
    </location>
</feature>
<evidence type="ECO:0000313" key="7">
    <source>
        <dbReference type="EMBL" id="ESP02285.1"/>
    </source>
</evidence>
<evidence type="ECO:0000256" key="3">
    <source>
        <dbReference type="ARBA" id="ARBA00022690"/>
    </source>
</evidence>
<keyword evidence="8" id="KW-1185">Reference proteome</keyword>
<dbReference type="EMBL" id="KB200294">
    <property type="protein sequence ID" value="ESP02285.1"/>
    <property type="molecule type" value="Genomic_DNA"/>
</dbReference>
<dbReference type="Proteomes" id="UP000030746">
    <property type="component" value="Unassembled WGS sequence"/>
</dbReference>
<keyword evidence="3" id="KW-0646">Protease inhibitor</keyword>
<feature type="non-terminal residue" evidence="7">
    <location>
        <position position="51"/>
    </location>
</feature>
<dbReference type="Gene3D" id="4.10.410.10">
    <property type="entry name" value="Pancreatic trypsin inhibitor Kunitz domain"/>
    <property type="match status" value="1"/>
</dbReference>
<keyword evidence="4" id="KW-0722">Serine protease inhibitor</keyword>
<dbReference type="PROSITE" id="PS00280">
    <property type="entry name" value="BPTI_KUNITZ_1"/>
    <property type="match status" value="1"/>
</dbReference>
<dbReference type="RefSeq" id="XP_009046993.1">
    <property type="nucleotide sequence ID" value="XM_009048745.1"/>
</dbReference>
<sequence>CNLKAETGPCRALDPRYHYNSQKKTCQKFNYGGCAGNKNNFKTEEECINFC</sequence>
<dbReference type="SMR" id="V4CJ97"/>
<dbReference type="CDD" id="cd00109">
    <property type="entry name" value="Kunitz-type"/>
    <property type="match status" value="1"/>
</dbReference>